<dbReference type="STRING" id="436017.A4S5P0"/>
<evidence type="ECO:0000313" key="4">
    <source>
        <dbReference type="Proteomes" id="UP000001568"/>
    </source>
</evidence>
<dbReference type="InterPro" id="IPR052275">
    <property type="entry name" value="Mt_Fe-S_assembly_factor"/>
</dbReference>
<dbReference type="PIRSF" id="PIRSF003113">
    <property type="entry name" value="BolA"/>
    <property type="match status" value="1"/>
</dbReference>
<dbReference type="HOGENOM" id="CLU_109462_4_0_1"/>
<dbReference type="RefSeq" id="XP_001420644.1">
    <property type="nucleotide sequence ID" value="XM_001420607.1"/>
</dbReference>
<dbReference type="AlphaFoldDB" id="A4S5P0"/>
<evidence type="ECO:0008006" key="5">
    <source>
        <dbReference type="Google" id="ProtNLM"/>
    </source>
</evidence>
<dbReference type="Proteomes" id="UP000001568">
    <property type="component" value="Chromosome 12"/>
</dbReference>
<dbReference type="Gene3D" id="3.30.300.90">
    <property type="entry name" value="BolA-like"/>
    <property type="match status" value="1"/>
</dbReference>
<dbReference type="OrthoDB" id="4983at2759"/>
<dbReference type="Pfam" id="PF01722">
    <property type="entry name" value="BolA"/>
    <property type="match status" value="1"/>
</dbReference>
<dbReference type="PANTHER" id="PTHR46188:SF1">
    <property type="entry name" value="BOLA-LIKE PROTEIN 3"/>
    <property type="match status" value="1"/>
</dbReference>
<dbReference type="KEGG" id="olu:OSTLU_26832"/>
<dbReference type="GO" id="GO:0005759">
    <property type="term" value="C:mitochondrial matrix"/>
    <property type="evidence" value="ECO:0007669"/>
    <property type="project" value="TreeGrafter"/>
</dbReference>
<evidence type="ECO:0000256" key="2">
    <source>
        <dbReference type="RuleBase" id="RU003860"/>
    </source>
</evidence>
<dbReference type="PANTHER" id="PTHR46188">
    <property type="entry name" value="BOLA-LIKE PROTEIN 3"/>
    <property type="match status" value="1"/>
</dbReference>
<evidence type="ECO:0000256" key="1">
    <source>
        <dbReference type="ARBA" id="ARBA00005578"/>
    </source>
</evidence>
<dbReference type="OMA" id="IMGETHA"/>
<dbReference type="EMBL" id="CP000592">
    <property type="protein sequence ID" value="ABO98937.1"/>
    <property type="molecule type" value="Genomic_DNA"/>
</dbReference>
<dbReference type="InterPro" id="IPR036065">
    <property type="entry name" value="BolA-like_sf"/>
</dbReference>
<dbReference type="eggNOG" id="KOG3348">
    <property type="taxonomic scope" value="Eukaryota"/>
</dbReference>
<protein>
    <recommendedName>
        <fullName evidence="5">BolA-like protein</fullName>
    </recommendedName>
</protein>
<evidence type="ECO:0000313" key="3">
    <source>
        <dbReference type="EMBL" id="ABO98937.1"/>
    </source>
</evidence>
<dbReference type="Gramene" id="ABO98937">
    <property type="protein sequence ID" value="ABO98937"/>
    <property type="gene ID" value="OSTLU_26832"/>
</dbReference>
<proteinExistence type="inferred from homology"/>
<comment type="similarity">
    <text evidence="1 2">Belongs to the BolA/IbaG family.</text>
</comment>
<accession>A4S5P0</accession>
<name>A4S5P0_OSTLU</name>
<dbReference type="SUPFAM" id="SSF82657">
    <property type="entry name" value="BolA-like"/>
    <property type="match status" value="1"/>
</dbReference>
<keyword evidence="4" id="KW-1185">Reference proteome</keyword>
<gene>
    <name evidence="3" type="ORF">OSTLU_26832</name>
</gene>
<sequence>MSSTREVRELLERAFAPCAELDVVDVSGECGSAFEVRVVSESFRDKSRIESHRAIHDALGSVMGKIHALSVKVAKAP</sequence>
<dbReference type="GeneID" id="5004903"/>
<reference evidence="3 4" key="1">
    <citation type="journal article" date="2007" name="Proc. Natl. Acad. Sci. U.S.A.">
        <title>The tiny eukaryote Ostreococcus provides genomic insights into the paradox of plankton speciation.</title>
        <authorList>
            <person name="Palenik B."/>
            <person name="Grimwood J."/>
            <person name="Aerts A."/>
            <person name="Rouze P."/>
            <person name="Salamov A."/>
            <person name="Putnam N."/>
            <person name="Dupont C."/>
            <person name="Jorgensen R."/>
            <person name="Derelle E."/>
            <person name="Rombauts S."/>
            <person name="Zhou K."/>
            <person name="Otillar R."/>
            <person name="Merchant S.S."/>
            <person name="Podell S."/>
            <person name="Gaasterland T."/>
            <person name="Napoli C."/>
            <person name="Gendler K."/>
            <person name="Manuell A."/>
            <person name="Tai V."/>
            <person name="Vallon O."/>
            <person name="Piganeau G."/>
            <person name="Jancek S."/>
            <person name="Heijde M."/>
            <person name="Jabbari K."/>
            <person name="Bowler C."/>
            <person name="Lohr M."/>
            <person name="Robbens S."/>
            <person name="Werner G."/>
            <person name="Dubchak I."/>
            <person name="Pazour G.J."/>
            <person name="Ren Q."/>
            <person name="Paulsen I."/>
            <person name="Delwiche C."/>
            <person name="Schmutz J."/>
            <person name="Rokhsar D."/>
            <person name="Van de Peer Y."/>
            <person name="Moreau H."/>
            <person name="Grigoriev I.V."/>
        </authorList>
    </citation>
    <scope>NUCLEOTIDE SEQUENCE [LARGE SCALE GENOMIC DNA]</scope>
    <source>
        <strain evidence="3 4">CCE9901</strain>
    </source>
</reference>
<dbReference type="InterPro" id="IPR002634">
    <property type="entry name" value="BolA"/>
</dbReference>
<organism evidence="3 4">
    <name type="scientific">Ostreococcus lucimarinus (strain CCE9901)</name>
    <dbReference type="NCBI Taxonomy" id="436017"/>
    <lineage>
        <taxon>Eukaryota</taxon>
        <taxon>Viridiplantae</taxon>
        <taxon>Chlorophyta</taxon>
        <taxon>Mamiellophyceae</taxon>
        <taxon>Mamiellales</taxon>
        <taxon>Bathycoccaceae</taxon>
        <taxon>Ostreococcus</taxon>
    </lineage>
</organism>